<accession>A0A1I8F5K8</accession>
<evidence type="ECO:0000313" key="2">
    <source>
        <dbReference type="Proteomes" id="UP000095280"/>
    </source>
</evidence>
<sequence length="731" mass="79255">DAEGEANIAHVRAPRARRQPIWLRQLKSLAPSRRPFKHAAGSGNDRMAATARSRAQRWPVLAPAIFAPRRINHSNSGQVAASRCHRPQQAEHPRRLSSRQIPASIGREQGGQCSTRPDGSRLQRTPRNIETRSLAKDRPSIDRLTLSRVDSGCRLTNRSLNSAIEQAEQGLMKIRIGQVAMQRHVPVGVGGNLQSSWPLPLSASWRKADRMDLAGLLGAADSPTGGRRVKRLGSRLGKADVIMSDRFEADRYEIRRQVSESEQKRSAAWRKSLRRRSHANIFWVQRRVCCSESPDSLCCPLDAVFDRPFSFETQRELAVSLCQSRVTPATAAVALAFASDESNSVGANRSTVGHLQRCSLAVSKMQPRNDELLRQLSQHSLMFSGSRQPKPQPAPPASRSPASTSTAVATSTTNSSSGAAAYADSLTDRALQAMEASAKRQTVRVDLRHSQAASLQMSDLLRFGPTLLDSSEAKANATAAGDNHRESSSEDEDDSAAGESLAGLVSTAKQAGWPANSQANLKRPPAQKVSTTAFAGTKTSPVAGGDAASDKDSQPVPAVSQKRMACQRRHRADSINCLREAELSRRRSLLLALRDLAPNLVAVGLEPVAHDDVSFTEPAPEPLDPSCRQSENLLLLEARLSPCGQLLGVNGQPLDVVDTARDASYHCLLVWLLSLSAAQPKPTDPLHILGLRQLADSGSGQLRLQVAAHANRDMPLHRYLSDTNLHQACSA</sequence>
<reference evidence="3" key="1">
    <citation type="submission" date="2016-11" db="UniProtKB">
        <authorList>
            <consortium name="WormBaseParasite"/>
        </authorList>
    </citation>
    <scope>IDENTIFICATION</scope>
</reference>
<feature type="region of interest" description="Disordered" evidence="1">
    <location>
        <begin position="516"/>
        <end position="563"/>
    </location>
</feature>
<feature type="region of interest" description="Disordered" evidence="1">
    <location>
        <begin position="383"/>
        <end position="420"/>
    </location>
</feature>
<feature type="compositionally biased region" description="Low complexity" evidence="1">
    <location>
        <begin position="399"/>
        <end position="420"/>
    </location>
</feature>
<organism evidence="2 3">
    <name type="scientific">Macrostomum lignano</name>
    <dbReference type="NCBI Taxonomy" id="282301"/>
    <lineage>
        <taxon>Eukaryota</taxon>
        <taxon>Metazoa</taxon>
        <taxon>Spiralia</taxon>
        <taxon>Lophotrochozoa</taxon>
        <taxon>Platyhelminthes</taxon>
        <taxon>Rhabditophora</taxon>
        <taxon>Macrostomorpha</taxon>
        <taxon>Macrostomida</taxon>
        <taxon>Macrostomidae</taxon>
        <taxon>Macrostomum</taxon>
    </lineage>
</organism>
<feature type="region of interest" description="Disordered" evidence="1">
    <location>
        <begin position="76"/>
        <end position="133"/>
    </location>
</feature>
<dbReference type="WBParaSite" id="maker-unitig_20751-snap-gene-0.3-mRNA-1">
    <property type="protein sequence ID" value="maker-unitig_20751-snap-gene-0.3-mRNA-1"/>
    <property type="gene ID" value="maker-unitig_20751-snap-gene-0.3"/>
</dbReference>
<feature type="region of interest" description="Disordered" evidence="1">
    <location>
        <begin position="473"/>
        <end position="499"/>
    </location>
</feature>
<dbReference type="Proteomes" id="UP000095280">
    <property type="component" value="Unplaced"/>
</dbReference>
<feature type="compositionally biased region" description="Polar residues" evidence="1">
    <location>
        <begin position="111"/>
        <end position="126"/>
    </location>
</feature>
<dbReference type="AlphaFoldDB" id="A0A1I8F5K8"/>
<evidence type="ECO:0000256" key="1">
    <source>
        <dbReference type="SAM" id="MobiDB-lite"/>
    </source>
</evidence>
<keyword evidence="2" id="KW-1185">Reference proteome</keyword>
<protein>
    <submittedName>
        <fullName evidence="3">RING-type domain-containing protein</fullName>
    </submittedName>
</protein>
<feature type="compositionally biased region" description="Polar residues" evidence="1">
    <location>
        <begin position="528"/>
        <end position="540"/>
    </location>
</feature>
<name>A0A1I8F5K8_9PLAT</name>
<evidence type="ECO:0000313" key="3">
    <source>
        <dbReference type="WBParaSite" id="maker-unitig_20751-snap-gene-0.3-mRNA-1"/>
    </source>
</evidence>
<proteinExistence type="predicted"/>